<name>A0ACC0BRK8_CATRO</name>
<dbReference type="EMBL" id="CM044702">
    <property type="protein sequence ID" value="KAI5675293.1"/>
    <property type="molecule type" value="Genomic_DNA"/>
</dbReference>
<sequence>MYDIRVDGFQPNKMTIAKYSQLCAHLNSDPYKKKQEEAKMNYIQGRGGQGLDKHTAGSRGMVDKSPASPSAGSRVKGKCGTPYIETGCEVPSDEQLMFEAASGSNKGHVYGSFYLFYDCPRLDLVPALFPPLSLFTLMDDATSDATRVDSQPLTGPPSSFGAPPCV</sequence>
<evidence type="ECO:0000313" key="1">
    <source>
        <dbReference type="EMBL" id="KAI5675293.1"/>
    </source>
</evidence>
<proteinExistence type="predicted"/>
<dbReference type="Proteomes" id="UP001060085">
    <property type="component" value="Linkage Group LG02"/>
</dbReference>
<comment type="caution">
    <text evidence="1">The sequence shown here is derived from an EMBL/GenBank/DDBJ whole genome shotgun (WGS) entry which is preliminary data.</text>
</comment>
<accession>A0ACC0BRK8</accession>
<keyword evidence="2" id="KW-1185">Reference proteome</keyword>
<protein>
    <submittedName>
        <fullName evidence="1">Uncharacterized protein</fullName>
    </submittedName>
</protein>
<gene>
    <name evidence="1" type="ORF">M9H77_06243</name>
</gene>
<organism evidence="1 2">
    <name type="scientific">Catharanthus roseus</name>
    <name type="common">Madagascar periwinkle</name>
    <name type="synonym">Vinca rosea</name>
    <dbReference type="NCBI Taxonomy" id="4058"/>
    <lineage>
        <taxon>Eukaryota</taxon>
        <taxon>Viridiplantae</taxon>
        <taxon>Streptophyta</taxon>
        <taxon>Embryophyta</taxon>
        <taxon>Tracheophyta</taxon>
        <taxon>Spermatophyta</taxon>
        <taxon>Magnoliopsida</taxon>
        <taxon>eudicotyledons</taxon>
        <taxon>Gunneridae</taxon>
        <taxon>Pentapetalae</taxon>
        <taxon>asterids</taxon>
        <taxon>lamiids</taxon>
        <taxon>Gentianales</taxon>
        <taxon>Apocynaceae</taxon>
        <taxon>Rauvolfioideae</taxon>
        <taxon>Vinceae</taxon>
        <taxon>Catharanthinae</taxon>
        <taxon>Catharanthus</taxon>
    </lineage>
</organism>
<reference evidence="2" key="1">
    <citation type="journal article" date="2023" name="Nat. Plants">
        <title>Single-cell RNA sequencing provides a high-resolution roadmap for understanding the multicellular compartmentation of specialized metabolism.</title>
        <authorList>
            <person name="Sun S."/>
            <person name="Shen X."/>
            <person name="Li Y."/>
            <person name="Li Y."/>
            <person name="Wang S."/>
            <person name="Li R."/>
            <person name="Zhang H."/>
            <person name="Shen G."/>
            <person name="Guo B."/>
            <person name="Wei J."/>
            <person name="Xu J."/>
            <person name="St-Pierre B."/>
            <person name="Chen S."/>
            <person name="Sun C."/>
        </authorList>
    </citation>
    <scope>NUCLEOTIDE SEQUENCE [LARGE SCALE GENOMIC DNA]</scope>
</reference>
<evidence type="ECO:0000313" key="2">
    <source>
        <dbReference type="Proteomes" id="UP001060085"/>
    </source>
</evidence>